<feature type="transmembrane region" description="Helical" evidence="8">
    <location>
        <begin position="181"/>
        <end position="203"/>
    </location>
</feature>
<reference evidence="10 11" key="1">
    <citation type="submission" date="2023-01" db="EMBL/GenBank/DDBJ databases">
        <authorList>
            <person name="Whitehead M."/>
        </authorList>
    </citation>
    <scope>NUCLEOTIDE SEQUENCE [LARGE SCALE GENOMIC DNA]</scope>
</reference>
<dbReference type="PROSITE" id="PS50850">
    <property type="entry name" value="MFS"/>
    <property type="match status" value="1"/>
</dbReference>
<keyword evidence="11" id="KW-1185">Reference proteome</keyword>
<dbReference type="PANTHER" id="PTHR48021">
    <property type="match status" value="1"/>
</dbReference>
<comment type="caution">
    <text evidence="10">The sequence shown here is derived from an EMBL/GenBank/DDBJ whole genome shotgun (WGS) entry which is preliminary data.</text>
</comment>
<evidence type="ECO:0000256" key="4">
    <source>
        <dbReference type="ARBA" id="ARBA00022597"/>
    </source>
</evidence>
<evidence type="ECO:0000256" key="1">
    <source>
        <dbReference type="ARBA" id="ARBA00004651"/>
    </source>
</evidence>
<keyword evidence="2" id="KW-0813">Transport</keyword>
<dbReference type="PANTHER" id="PTHR48021:SF1">
    <property type="entry name" value="GH07001P-RELATED"/>
    <property type="match status" value="1"/>
</dbReference>
<evidence type="ECO:0000256" key="7">
    <source>
        <dbReference type="ARBA" id="ARBA00023136"/>
    </source>
</evidence>
<gene>
    <name evidence="10" type="ORF">MEUPH1_LOCUS19967</name>
</gene>
<keyword evidence="3" id="KW-1003">Cell membrane</keyword>
<dbReference type="FunFam" id="1.20.1250.20:FF:000218">
    <property type="entry name" value="facilitated trehalose transporter Tret1"/>
    <property type="match status" value="1"/>
</dbReference>
<keyword evidence="5 8" id="KW-0812">Transmembrane</keyword>
<dbReference type="AlphaFoldDB" id="A0AAV0XAK1"/>
<dbReference type="InterPro" id="IPR020846">
    <property type="entry name" value="MFS_dom"/>
</dbReference>
<dbReference type="Pfam" id="PF00083">
    <property type="entry name" value="Sugar_tr"/>
    <property type="match status" value="1"/>
</dbReference>
<dbReference type="PRINTS" id="PR00171">
    <property type="entry name" value="SUGRTRNSPORT"/>
</dbReference>
<proteinExistence type="predicted"/>
<evidence type="ECO:0000259" key="9">
    <source>
        <dbReference type="PROSITE" id="PS50850"/>
    </source>
</evidence>
<keyword evidence="6 8" id="KW-1133">Transmembrane helix</keyword>
<dbReference type="EMBL" id="CARXXK010000004">
    <property type="protein sequence ID" value="CAI6365228.1"/>
    <property type="molecule type" value="Genomic_DNA"/>
</dbReference>
<evidence type="ECO:0000256" key="8">
    <source>
        <dbReference type="SAM" id="Phobius"/>
    </source>
</evidence>
<sequence>MDRKRFRENDRLIGTTVEEDAKSGRRQLLACFLASLMSLSAGTVIAGWSPTEGSFKDEDLKMWSTEQESWIISIYVVGALIGALPAGFLGQKYGRKTLLLWLAAPMIAGWVLCLLRLESLFLECLGRFVCGISVGATTVAVPLYAREVSSDVLRGRTGVFLDFMLCAGILYAYVARAVLDGVRQFCLACAVVPVMFVVLFAYVPESPVHLYNVGQYEQAASALRWLRGRWFNVKKEFDQIESSKCLDDELFDRGSKMSAVNKKFLAKVTIISFGLVLVQRMSGAGGVIQYSSTLFKMSGSTIDPNTACIIVGSFQLVASGVSFLLVDKVGRRTLLLTSSAVITACLVLLVVYFSLIEKETLVQSPWRISLLFVLCVFISAFRLGLGPIPWFISTELSPALYGGRIQSMAASFSWSLSFVIMKTFKIFVEANPVLLWCTFAVFSAAGFLFVLFYVPETNNKSREQIHIELIG</sequence>
<dbReference type="PROSITE" id="PS00216">
    <property type="entry name" value="SUGAR_TRANSPORT_1"/>
    <property type="match status" value="1"/>
</dbReference>
<feature type="transmembrane region" description="Helical" evidence="8">
    <location>
        <begin position="264"/>
        <end position="282"/>
    </location>
</feature>
<accession>A0AAV0XAK1</accession>
<feature type="transmembrane region" description="Helical" evidence="8">
    <location>
        <begin position="433"/>
        <end position="454"/>
    </location>
</feature>
<feature type="domain" description="Major facilitator superfamily (MFS) profile" evidence="9">
    <location>
        <begin position="27"/>
        <end position="458"/>
    </location>
</feature>
<evidence type="ECO:0000256" key="2">
    <source>
        <dbReference type="ARBA" id="ARBA00022448"/>
    </source>
</evidence>
<dbReference type="SUPFAM" id="SSF103473">
    <property type="entry name" value="MFS general substrate transporter"/>
    <property type="match status" value="1"/>
</dbReference>
<dbReference type="PROSITE" id="PS00217">
    <property type="entry name" value="SUGAR_TRANSPORT_2"/>
    <property type="match status" value="1"/>
</dbReference>
<dbReference type="GO" id="GO:0022857">
    <property type="term" value="F:transmembrane transporter activity"/>
    <property type="evidence" value="ECO:0007669"/>
    <property type="project" value="InterPro"/>
</dbReference>
<feature type="transmembrane region" description="Helical" evidence="8">
    <location>
        <begin position="28"/>
        <end position="49"/>
    </location>
</feature>
<feature type="transmembrane region" description="Helical" evidence="8">
    <location>
        <begin position="98"/>
        <end position="119"/>
    </location>
</feature>
<dbReference type="Gene3D" id="1.20.1250.20">
    <property type="entry name" value="MFS general substrate transporter like domains"/>
    <property type="match status" value="1"/>
</dbReference>
<evidence type="ECO:0000313" key="10">
    <source>
        <dbReference type="EMBL" id="CAI6365228.1"/>
    </source>
</evidence>
<dbReference type="InterPro" id="IPR005828">
    <property type="entry name" value="MFS_sugar_transport-like"/>
</dbReference>
<feature type="transmembrane region" description="Helical" evidence="8">
    <location>
        <begin position="333"/>
        <end position="356"/>
    </location>
</feature>
<evidence type="ECO:0000256" key="6">
    <source>
        <dbReference type="ARBA" id="ARBA00022989"/>
    </source>
</evidence>
<feature type="transmembrane region" description="Helical" evidence="8">
    <location>
        <begin position="69"/>
        <end position="89"/>
    </location>
</feature>
<keyword evidence="4" id="KW-0762">Sugar transport</keyword>
<dbReference type="Proteomes" id="UP001160148">
    <property type="component" value="Unassembled WGS sequence"/>
</dbReference>
<dbReference type="InterPro" id="IPR005829">
    <property type="entry name" value="Sugar_transporter_CS"/>
</dbReference>
<feature type="transmembrane region" description="Helical" evidence="8">
    <location>
        <begin position="125"/>
        <end position="145"/>
    </location>
</feature>
<feature type="transmembrane region" description="Helical" evidence="8">
    <location>
        <begin position="368"/>
        <end position="392"/>
    </location>
</feature>
<dbReference type="InterPro" id="IPR003663">
    <property type="entry name" value="Sugar/inositol_transpt"/>
</dbReference>
<evidence type="ECO:0000313" key="11">
    <source>
        <dbReference type="Proteomes" id="UP001160148"/>
    </source>
</evidence>
<keyword evidence="7 8" id="KW-0472">Membrane</keyword>
<comment type="subcellular location">
    <subcellularLocation>
        <location evidence="1">Cell membrane</location>
        <topology evidence="1">Multi-pass membrane protein</topology>
    </subcellularLocation>
</comment>
<dbReference type="InterPro" id="IPR050549">
    <property type="entry name" value="MFS_Trehalose_Transporter"/>
</dbReference>
<protein>
    <recommendedName>
        <fullName evidence="9">Major facilitator superfamily (MFS) profile domain-containing protein</fullName>
    </recommendedName>
</protein>
<evidence type="ECO:0000256" key="3">
    <source>
        <dbReference type="ARBA" id="ARBA00022475"/>
    </source>
</evidence>
<evidence type="ECO:0000256" key="5">
    <source>
        <dbReference type="ARBA" id="ARBA00022692"/>
    </source>
</evidence>
<organism evidence="10 11">
    <name type="scientific">Macrosiphum euphorbiae</name>
    <name type="common">potato aphid</name>
    <dbReference type="NCBI Taxonomy" id="13131"/>
    <lineage>
        <taxon>Eukaryota</taxon>
        <taxon>Metazoa</taxon>
        <taxon>Ecdysozoa</taxon>
        <taxon>Arthropoda</taxon>
        <taxon>Hexapoda</taxon>
        <taxon>Insecta</taxon>
        <taxon>Pterygota</taxon>
        <taxon>Neoptera</taxon>
        <taxon>Paraneoptera</taxon>
        <taxon>Hemiptera</taxon>
        <taxon>Sternorrhyncha</taxon>
        <taxon>Aphidomorpha</taxon>
        <taxon>Aphidoidea</taxon>
        <taxon>Aphididae</taxon>
        <taxon>Macrosiphini</taxon>
        <taxon>Macrosiphum</taxon>
    </lineage>
</organism>
<feature type="transmembrane region" description="Helical" evidence="8">
    <location>
        <begin position="157"/>
        <end position="175"/>
    </location>
</feature>
<name>A0AAV0XAK1_9HEMI</name>
<dbReference type="InterPro" id="IPR036259">
    <property type="entry name" value="MFS_trans_sf"/>
</dbReference>
<dbReference type="GO" id="GO:0005886">
    <property type="term" value="C:plasma membrane"/>
    <property type="evidence" value="ECO:0007669"/>
    <property type="project" value="UniProtKB-SubCell"/>
</dbReference>